<name>G0TUX5_TRYVY</name>
<feature type="region of interest" description="Disordered" evidence="1">
    <location>
        <begin position="1"/>
        <end position="43"/>
    </location>
</feature>
<dbReference type="EMBL" id="HE573020">
    <property type="protein sequence ID" value="CCC47762.1"/>
    <property type="molecule type" value="Genomic_DNA"/>
</dbReference>
<gene>
    <name evidence="2" type="ORF">TVY486_0404300</name>
</gene>
<reference evidence="2" key="1">
    <citation type="journal article" date="2012" name="Proc. Natl. Acad. Sci. U.S.A.">
        <title>Antigenic diversity is generated by distinct evolutionary mechanisms in African trypanosome species.</title>
        <authorList>
            <person name="Jackson A.P."/>
            <person name="Berry A."/>
            <person name="Aslett M."/>
            <person name="Allison H.C."/>
            <person name="Burton P."/>
            <person name="Vavrova-Anderson J."/>
            <person name="Brown R."/>
            <person name="Browne H."/>
            <person name="Corton N."/>
            <person name="Hauser H."/>
            <person name="Gamble J."/>
            <person name="Gilderthorp R."/>
            <person name="Marcello L."/>
            <person name="McQuillan J."/>
            <person name="Otto T.D."/>
            <person name="Quail M.A."/>
            <person name="Sanders M.J."/>
            <person name="van Tonder A."/>
            <person name="Ginger M.L."/>
            <person name="Field M.C."/>
            <person name="Barry J.D."/>
            <person name="Hertz-Fowler C."/>
            <person name="Berriman M."/>
        </authorList>
    </citation>
    <scope>NUCLEOTIDE SEQUENCE</scope>
    <source>
        <strain evidence="2">Y486</strain>
    </source>
</reference>
<evidence type="ECO:0000256" key="1">
    <source>
        <dbReference type="SAM" id="MobiDB-lite"/>
    </source>
</evidence>
<dbReference type="InterPro" id="IPR015943">
    <property type="entry name" value="WD40/YVTN_repeat-like_dom_sf"/>
</dbReference>
<protein>
    <submittedName>
        <fullName evidence="2">Uncharacterized protein</fullName>
    </submittedName>
</protein>
<dbReference type="AlphaFoldDB" id="G0TUX5"/>
<dbReference type="PANTHER" id="PTHR44675:SF1">
    <property type="entry name" value="P21-ACTIVATED PROTEIN KINASE-INTERACTING PROTEIN 1"/>
    <property type="match status" value="1"/>
</dbReference>
<evidence type="ECO:0000313" key="2">
    <source>
        <dbReference type="EMBL" id="CCC47762.1"/>
    </source>
</evidence>
<dbReference type="SUPFAM" id="SSF50978">
    <property type="entry name" value="WD40 repeat-like"/>
    <property type="match status" value="1"/>
</dbReference>
<sequence length="469" mass="50519">MAMGGGKCKAKGSLPGQTRSSTSRLNKEKRMGKSREVSEADVSGGGTISCHADVGERCRSALVVVGTYHSVMAGLVYRRGKFGLLFSVKRHVGCINTVIAGEKYMASGGTDERICLFTNKSHGSKIGSLNKNFQSDKMESSASTAAASSDGSSLSLRLADLGHVSSPSDARCMKFTSNAQFLLCGLADGQLVMYRTRDWSVASSLPLHEKGISHICLHPGRNKSDGEALAVTCSAEDRHVAVVDLMRGKLLSKWKFSASIPVDLCSDKNCGSMTAQSTLKNEVGHRPSKRAKWERHDEPHLLKFSPSGQYLGVLSSHAMVIYETATMGAVAFYCAVAPFQPQEELHVFCFLDDQTVLLGNESGQFLGLYGPWGGRIHKPQSVLTRVTSPVSTGDSSDQVKRGIERHPTQHRTRLKGLHYVRGTVFSIDAAGAVIAWHSHNGSLGDGVELHYVCSANCQGRVTAMDVLVL</sequence>
<accession>G0TUX5</accession>
<proteinExistence type="predicted"/>
<organism evidence="2">
    <name type="scientific">Trypanosoma vivax (strain Y486)</name>
    <dbReference type="NCBI Taxonomy" id="1055687"/>
    <lineage>
        <taxon>Eukaryota</taxon>
        <taxon>Discoba</taxon>
        <taxon>Euglenozoa</taxon>
        <taxon>Kinetoplastea</taxon>
        <taxon>Metakinetoplastina</taxon>
        <taxon>Trypanosomatida</taxon>
        <taxon>Trypanosomatidae</taxon>
        <taxon>Trypanosoma</taxon>
        <taxon>Duttonella</taxon>
    </lineage>
</organism>
<dbReference type="InterPro" id="IPR036322">
    <property type="entry name" value="WD40_repeat_dom_sf"/>
</dbReference>
<feature type="compositionally biased region" description="Basic and acidic residues" evidence="1">
    <location>
        <begin position="25"/>
        <end position="38"/>
    </location>
</feature>
<dbReference type="SMART" id="SM00320">
    <property type="entry name" value="WD40"/>
    <property type="match status" value="3"/>
</dbReference>
<dbReference type="PANTHER" id="PTHR44675">
    <property type="entry name" value="PAK1 INTERACTING PROTEIN 1"/>
    <property type="match status" value="1"/>
</dbReference>
<feature type="compositionally biased region" description="Polar residues" evidence="1">
    <location>
        <begin position="15"/>
        <end position="24"/>
    </location>
</feature>
<dbReference type="VEuPathDB" id="TriTrypDB:TvY486_0404300"/>
<dbReference type="InterPro" id="IPR001680">
    <property type="entry name" value="WD40_rpt"/>
</dbReference>
<dbReference type="InterPro" id="IPR051959">
    <property type="entry name" value="PAK1-Kinase_Regulator"/>
</dbReference>
<dbReference type="Gene3D" id="2.130.10.10">
    <property type="entry name" value="YVTN repeat-like/Quinoprotein amine dehydrogenase"/>
    <property type="match status" value="1"/>
</dbReference>